<proteinExistence type="predicted"/>
<accession>A0A1H0S009</accession>
<keyword evidence="4" id="KW-1185">Reference proteome</keyword>
<evidence type="ECO:0000313" key="3">
    <source>
        <dbReference type="EMBL" id="SDP34965.1"/>
    </source>
</evidence>
<dbReference type="Gene3D" id="3.90.950.20">
    <property type="entry name" value="CinA-like"/>
    <property type="match status" value="1"/>
</dbReference>
<dbReference type="Pfam" id="PF02464">
    <property type="entry name" value="CinA"/>
    <property type="match status" value="1"/>
</dbReference>
<evidence type="ECO:0000256" key="1">
    <source>
        <dbReference type="SAM" id="MobiDB-lite"/>
    </source>
</evidence>
<feature type="domain" description="CinA C-terminal" evidence="2">
    <location>
        <begin position="18"/>
        <end position="166"/>
    </location>
</feature>
<organism evidence="3 4">
    <name type="scientific">Nakamurella panacisegetis</name>
    <dbReference type="NCBI Taxonomy" id="1090615"/>
    <lineage>
        <taxon>Bacteria</taxon>
        <taxon>Bacillati</taxon>
        <taxon>Actinomycetota</taxon>
        <taxon>Actinomycetes</taxon>
        <taxon>Nakamurellales</taxon>
        <taxon>Nakamurellaceae</taxon>
        <taxon>Nakamurella</taxon>
    </lineage>
</organism>
<name>A0A1H0S009_9ACTN</name>
<dbReference type="InterPro" id="IPR008136">
    <property type="entry name" value="CinA_C"/>
</dbReference>
<dbReference type="AlphaFoldDB" id="A0A1H0S009"/>
<sequence>MDSPLGSLVGWPGDQLTTLVRRLAAQGLTVACAESLTGGLLCAVLTEIPGVSAVLRGGLVVYATDLKGSLAGVDPDLLATRGPVDPEVAAQLADGARRACGATIGIGLTGVAGPDPQNGVPVGTWHVALAGPGGTAQRSGHPSGGRPTRGAVRVAAVRAALDLLAELTSAPGATAAP</sequence>
<gene>
    <name evidence="3" type="ORF">SAMN04515671_3829</name>
</gene>
<dbReference type="EMBL" id="LT629710">
    <property type="protein sequence ID" value="SDP34965.1"/>
    <property type="molecule type" value="Genomic_DNA"/>
</dbReference>
<dbReference type="NCBIfam" id="TIGR00199">
    <property type="entry name" value="PncC_domain"/>
    <property type="match status" value="1"/>
</dbReference>
<evidence type="ECO:0000259" key="2">
    <source>
        <dbReference type="Pfam" id="PF02464"/>
    </source>
</evidence>
<reference evidence="3 4" key="1">
    <citation type="submission" date="2016-10" db="EMBL/GenBank/DDBJ databases">
        <authorList>
            <person name="de Groot N.N."/>
        </authorList>
    </citation>
    <scope>NUCLEOTIDE SEQUENCE [LARGE SCALE GENOMIC DNA]</scope>
    <source>
        <strain evidence="4">P4-7,KCTC 19426,CECT 7604</strain>
    </source>
</reference>
<feature type="region of interest" description="Disordered" evidence="1">
    <location>
        <begin position="130"/>
        <end position="149"/>
    </location>
</feature>
<dbReference type="InterPro" id="IPR036653">
    <property type="entry name" value="CinA-like_C"/>
</dbReference>
<dbReference type="STRING" id="1090615.SAMN04515671_3829"/>
<dbReference type="SUPFAM" id="SSF142433">
    <property type="entry name" value="CinA-like"/>
    <property type="match status" value="1"/>
</dbReference>
<dbReference type="Proteomes" id="UP000198741">
    <property type="component" value="Chromosome I"/>
</dbReference>
<evidence type="ECO:0000313" key="4">
    <source>
        <dbReference type="Proteomes" id="UP000198741"/>
    </source>
</evidence>
<protein>
    <submittedName>
        <fullName evidence="3">Nicotinamide-nucleotide amidase</fullName>
    </submittedName>
</protein>
<dbReference type="RefSeq" id="WP_231988194.1">
    <property type="nucleotide sequence ID" value="NZ_LT629710.1"/>
</dbReference>